<feature type="domain" description="Enkurin" evidence="7">
    <location>
        <begin position="147"/>
        <end position="241"/>
    </location>
</feature>
<dbReference type="AlphaFoldDB" id="A0AAW1NS28"/>
<comment type="caution">
    <text evidence="8">The sequence shown here is derived from an EMBL/GenBank/DDBJ whole genome shotgun (WGS) entry which is preliminary data.</text>
</comment>
<keyword evidence="9" id="KW-1185">Reference proteome</keyword>
<dbReference type="GO" id="GO:0005856">
    <property type="term" value="C:cytoskeleton"/>
    <property type="evidence" value="ECO:0007669"/>
    <property type="project" value="UniProtKB-SubCell"/>
</dbReference>
<evidence type="ECO:0000313" key="8">
    <source>
        <dbReference type="EMBL" id="KAK9790150.1"/>
    </source>
</evidence>
<keyword evidence="3" id="KW-0963">Cytoplasm</keyword>
<dbReference type="PANTHER" id="PTHR21490">
    <property type="entry name" value="ENKURIN-RELATED"/>
    <property type="match status" value="1"/>
</dbReference>
<dbReference type="Pfam" id="PF13864">
    <property type="entry name" value="Enkurin"/>
    <property type="match status" value="1"/>
</dbReference>
<protein>
    <recommendedName>
        <fullName evidence="7">Enkurin domain-containing protein</fullName>
    </recommendedName>
</protein>
<dbReference type="GO" id="GO:0005929">
    <property type="term" value="C:cilium"/>
    <property type="evidence" value="ECO:0007669"/>
    <property type="project" value="UniProtKB-SubCell"/>
</dbReference>
<name>A0AAW1NS28_9CHLO</name>
<proteinExistence type="predicted"/>
<dbReference type="GO" id="GO:0005516">
    <property type="term" value="F:calmodulin binding"/>
    <property type="evidence" value="ECO:0007669"/>
    <property type="project" value="TreeGrafter"/>
</dbReference>
<dbReference type="Proteomes" id="UP001465755">
    <property type="component" value="Unassembled WGS sequence"/>
</dbReference>
<dbReference type="InterPro" id="IPR027012">
    <property type="entry name" value="Enkurin_dom"/>
</dbReference>
<evidence type="ECO:0000256" key="4">
    <source>
        <dbReference type="ARBA" id="ARBA00023212"/>
    </source>
</evidence>
<dbReference type="PANTHER" id="PTHR21490:SF0">
    <property type="entry name" value="ENKURIN"/>
    <property type="match status" value="1"/>
</dbReference>
<gene>
    <name evidence="8" type="ORF">WJX73_010662</name>
</gene>
<organism evidence="8 9">
    <name type="scientific">Symbiochloris irregularis</name>
    <dbReference type="NCBI Taxonomy" id="706552"/>
    <lineage>
        <taxon>Eukaryota</taxon>
        <taxon>Viridiplantae</taxon>
        <taxon>Chlorophyta</taxon>
        <taxon>core chlorophytes</taxon>
        <taxon>Trebouxiophyceae</taxon>
        <taxon>Trebouxiales</taxon>
        <taxon>Trebouxiaceae</taxon>
        <taxon>Symbiochloris</taxon>
    </lineage>
</organism>
<evidence type="ECO:0000256" key="1">
    <source>
        <dbReference type="ARBA" id="ARBA00004138"/>
    </source>
</evidence>
<evidence type="ECO:0000256" key="6">
    <source>
        <dbReference type="SAM" id="MobiDB-lite"/>
    </source>
</evidence>
<evidence type="ECO:0000313" key="9">
    <source>
        <dbReference type="Proteomes" id="UP001465755"/>
    </source>
</evidence>
<evidence type="ECO:0000256" key="5">
    <source>
        <dbReference type="ARBA" id="ARBA00023273"/>
    </source>
</evidence>
<accession>A0AAW1NS28</accession>
<evidence type="ECO:0000256" key="2">
    <source>
        <dbReference type="ARBA" id="ARBA00004245"/>
    </source>
</evidence>
<evidence type="ECO:0000259" key="7">
    <source>
        <dbReference type="PROSITE" id="PS51665"/>
    </source>
</evidence>
<dbReference type="PROSITE" id="PS51665">
    <property type="entry name" value="ENKURIN"/>
    <property type="match status" value="1"/>
</dbReference>
<dbReference type="InterPro" id="IPR052102">
    <property type="entry name" value="Enkurin_domain-protein"/>
</dbReference>
<feature type="compositionally biased region" description="Polar residues" evidence="6">
    <location>
        <begin position="59"/>
        <end position="71"/>
    </location>
</feature>
<feature type="region of interest" description="Disordered" evidence="6">
    <location>
        <begin position="57"/>
        <end position="100"/>
    </location>
</feature>
<keyword evidence="4" id="KW-0206">Cytoskeleton</keyword>
<sequence>MTSISTESVYALLPQQQTASGKQHRYKSKHTGLIDPHNFEMGVKDVQGWSTFGRPDGTYASSPDNFTQSHSGAFHQTRRGNGQSPAKTRLKDPLPSKNEVPTMGLWSGKDFLRTNALDVIKARPRQPEPEFNYTQKPDFGRVPDYLVEEKKRQEAAMARSAERKAQQAVDANRVAPLAEESRQELLAHLKMKWAEVNTTYQKLPFSMDSASKCTRKEALEKELASIEADIRLLQRGNIMVAQDM</sequence>
<evidence type="ECO:0000256" key="3">
    <source>
        <dbReference type="ARBA" id="ARBA00022490"/>
    </source>
</evidence>
<keyword evidence="5" id="KW-0966">Cell projection</keyword>
<comment type="subcellular location">
    <subcellularLocation>
        <location evidence="1">Cell projection</location>
        <location evidence="1">Cilium</location>
    </subcellularLocation>
    <subcellularLocation>
        <location evidence="2">Cytoplasm</location>
        <location evidence="2">Cytoskeleton</location>
    </subcellularLocation>
</comment>
<dbReference type="EMBL" id="JALJOQ010000196">
    <property type="protein sequence ID" value="KAK9790150.1"/>
    <property type="molecule type" value="Genomic_DNA"/>
</dbReference>
<reference evidence="8 9" key="1">
    <citation type="journal article" date="2024" name="Nat. Commun.">
        <title>Phylogenomics reveals the evolutionary origins of lichenization in chlorophyte algae.</title>
        <authorList>
            <person name="Puginier C."/>
            <person name="Libourel C."/>
            <person name="Otte J."/>
            <person name="Skaloud P."/>
            <person name="Haon M."/>
            <person name="Grisel S."/>
            <person name="Petersen M."/>
            <person name="Berrin J.G."/>
            <person name="Delaux P.M."/>
            <person name="Dal Grande F."/>
            <person name="Keller J."/>
        </authorList>
    </citation>
    <scope>NUCLEOTIDE SEQUENCE [LARGE SCALE GENOMIC DNA]</scope>
    <source>
        <strain evidence="8 9">SAG 2036</strain>
    </source>
</reference>